<dbReference type="SUPFAM" id="SSF111331">
    <property type="entry name" value="NAD kinase/diacylglycerol kinase-like"/>
    <property type="match status" value="1"/>
</dbReference>
<evidence type="ECO:0000259" key="3">
    <source>
        <dbReference type="PROSITE" id="PS50146"/>
    </source>
</evidence>
<dbReference type="PANTHER" id="PTHR12358">
    <property type="entry name" value="SPHINGOSINE KINASE"/>
    <property type="match status" value="1"/>
</dbReference>
<protein>
    <recommendedName>
        <fullName evidence="3">DAGKc domain-containing protein</fullName>
    </recommendedName>
</protein>
<organism evidence="4 5">
    <name type="scientific">Streptomyces alboniger</name>
    <dbReference type="NCBI Taxonomy" id="132473"/>
    <lineage>
        <taxon>Bacteria</taxon>
        <taxon>Bacillati</taxon>
        <taxon>Actinomycetota</taxon>
        <taxon>Actinomycetes</taxon>
        <taxon>Kitasatosporales</taxon>
        <taxon>Streptomycetaceae</taxon>
        <taxon>Streptomyces</taxon>
        <taxon>Streptomyces aurantiacus group</taxon>
    </lineage>
</organism>
<proteinExistence type="inferred from homology"/>
<dbReference type="Pfam" id="PF00781">
    <property type="entry name" value="DAGK_cat"/>
    <property type="match status" value="1"/>
</dbReference>
<keyword evidence="5" id="KW-1185">Reference proteome</keyword>
<dbReference type="InterPro" id="IPR050187">
    <property type="entry name" value="Lipid_Phosphate_FormReg"/>
</dbReference>
<dbReference type="Gene3D" id="2.60.200.40">
    <property type="match status" value="1"/>
</dbReference>
<evidence type="ECO:0000313" key="4">
    <source>
        <dbReference type="EMBL" id="QEV16285.1"/>
    </source>
</evidence>
<dbReference type="InterPro" id="IPR017438">
    <property type="entry name" value="ATP-NAD_kinase_N"/>
</dbReference>
<gene>
    <name evidence="4" type="ORF">CP975_01080</name>
</gene>
<dbReference type="SMART" id="SM00046">
    <property type="entry name" value="DAGKc"/>
    <property type="match status" value="1"/>
</dbReference>
<sequence length="311" mass="32533">MRARVVVNATATRAHPPAVTAAVRELTAAMSADVTVTAYPGHATQLARDAHRNGFALVVVVGGDGTVNEVANGLLAEEPDGGPTTRPALGVVPAGGMNVVGRTLGMPVHPVHAARELAAAVREGRRTVVNLGKLNDRYFVSGAGVGFGAELMARVQEARRAGRSATWGRYLAEGARHFLRGTDRESPLLTVAPGEGSPADRVFAALVANTSPYAYLGTWPLTPCPRASFHTDLEALALTDLSGPRCAALMTRMLLLPHRDHSGRSARRFTQQTTLSVTASHAVALHVDGEPLPASRQAAFSSSPRALAVVA</sequence>
<dbReference type="InterPro" id="IPR016064">
    <property type="entry name" value="NAD/diacylglycerol_kinase_sf"/>
</dbReference>
<dbReference type="GO" id="GO:0005886">
    <property type="term" value="C:plasma membrane"/>
    <property type="evidence" value="ECO:0007669"/>
    <property type="project" value="TreeGrafter"/>
</dbReference>
<dbReference type="RefSeq" id="WP_055531165.1">
    <property type="nucleotide sequence ID" value="NZ_CP023695.1"/>
</dbReference>
<evidence type="ECO:0000256" key="2">
    <source>
        <dbReference type="ARBA" id="ARBA00005983"/>
    </source>
</evidence>
<dbReference type="GO" id="GO:0004143">
    <property type="term" value="F:ATP-dependent diacylglycerol kinase activity"/>
    <property type="evidence" value="ECO:0007669"/>
    <property type="project" value="TreeGrafter"/>
</dbReference>
<name>A0A5J6HGV2_STRAD</name>
<comment type="similarity">
    <text evidence="2">Belongs to the diacylglycerol/lipid kinase family.</text>
</comment>
<accession>A0A5J6HGV2</accession>
<comment type="cofactor">
    <cofactor evidence="1">
        <name>Mg(2+)</name>
        <dbReference type="ChEBI" id="CHEBI:18420"/>
    </cofactor>
</comment>
<feature type="domain" description="DAGKc" evidence="3">
    <location>
        <begin position="1"/>
        <end position="138"/>
    </location>
</feature>
<dbReference type="OrthoDB" id="142078at2"/>
<dbReference type="PROSITE" id="PS50146">
    <property type="entry name" value="DAGK"/>
    <property type="match status" value="1"/>
</dbReference>
<dbReference type="AlphaFoldDB" id="A0A5J6HGV2"/>
<dbReference type="InterPro" id="IPR001206">
    <property type="entry name" value="Diacylglycerol_kinase_cat_dom"/>
</dbReference>
<reference evidence="4 5" key="1">
    <citation type="submission" date="2017-09" db="EMBL/GenBank/DDBJ databases">
        <authorList>
            <person name="Lee N."/>
            <person name="Cho B.-K."/>
        </authorList>
    </citation>
    <scope>NUCLEOTIDE SEQUENCE [LARGE SCALE GENOMIC DNA]</scope>
    <source>
        <strain evidence="4 5">ATCC 12461</strain>
    </source>
</reference>
<evidence type="ECO:0000313" key="5">
    <source>
        <dbReference type="Proteomes" id="UP000326553"/>
    </source>
</evidence>
<dbReference type="KEGG" id="salw:CP975_01080"/>
<dbReference type="PANTHER" id="PTHR12358:SF106">
    <property type="entry name" value="LIPID KINASE YEGS"/>
    <property type="match status" value="1"/>
</dbReference>
<dbReference type="EMBL" id="CP023695">
    <property type="protein sequence ID" value="QEV16285.1"/>
    <property type="molecule type" value="Genomic_DNA"/>
</dbReference>
<dbReference type="Proteomes" id="UP000326553">
    <property type="component" value="Chromosome"/>
</dbReference>
<evidence type="ECO:0000256" key="1">
    <source>
        <dbReference type="ARBA" id="ARBA00001946"/>
    </source>
</evidence>
<dbReference type="Gene3D" id="3.40.50.10330">
    <property type="entry name" value="Probable inorganic polyphosphate/atp-NAD kinase, domain 1"/>
    <property type="match status" value="1"/>
</dbReference>